<sequence length="78" mass="8559">MLEICAGAAKSYIKGYTGLDDAKIDEYEDITVAYLVLINDMYSSRDFSSDRASQNPVTAQILALHSVNLLNGVNENDI</sequence>
<dbReference type="Proteomes" id="UP000005326">
    <property type="component" value="Unassembled WGS sequence"/>
</dbReference>
<gene>
    <name evidence="1" type="ORF">EUBSIR_00438</name>
</gene>
<keyword evidence="2" id="KW-1185">Reference proteome</keyword>
<proteinExistence type="predicted"/>
<comment type="caution">
    <text evidence="1">The sequence shown here is derived from an EMBL/GenBank/DDBJ whole genome shotgun (WGS) entry which is preliminary data.</text>
</comment>
<dbReference type="CDD" id="cd08054">
    <property type="entry name" value="gp6"/>
    <property type="match status" value="1"/>
</dbReference>
<reference evidence="1" key="1">
    <citation type="submission" date="2007-10" db="EMBL/GenBank/DDBJ databases">
        <authorList>
            <person name="Fulton L."/>
            <person name="Clifton S."/>
            <person name="Fulton B."/>
            <person name="Xu J."/>
            <person name="Minx P."/>
            <person name="Pepin K.H."/>
            <person name="Johnson M."/>
            <person name="Thiruvilangam P."/>
            <person name="Bhonagiri V."/>
            <person name="Nash W.E."/>
            <person name="Mardis E.R."/>
            <person name="Wilson R.K."/>
        </authorList>
    </citation>
    <scope>NUCLEOTIDE SEQUENCE [LARGE SCALE GENOMIC DNA]</scope>
    <source>
        <strain evidence="1">DSM 15702</strain>
    </source>
</reference>
<protein>
    <recommendedName>
        <fullName evidence="3">Phage gp6-like head-tail connector protein</fullName>
    </recommendedName>
</protein>
<evidence type="ECO:0000313" key="1">
    <source>
        <dbReference type="EMBL" id="EDS01640.1"/>
    </source>
</evidence>
<evidence type="ECO:0008006" key="3">
    <source>
        <dbReference type="Google" id="ProtNLM"/>
    </source>
</evidence>
<dbReference type="InterPro" id="IPR006450">
    <property type="entry name" value="Phage_HK97_gp6-like"/>
</dbReference>
<organism evidence="1 2">
    <name type="scientific">[Eubacterium] siraeum DSM 15702</name>
    <dbReference type="NCBI Taxonomy" id="428128"/>
    <lineage>
        <taxon>Bacteria</taxon>
        <taxon>Bacillati</taxon>
        <taxon>Bacillota</taxon>
        <taxon>Clostridia</taxon>
        <taxon>Eubacteriales</taxon>
        <taxon>Oscillospiraceae</taxon>
        <taxon>Oscillospiraceae incertae sedis</taxon>
    </lineage>
</organism>
<name>B0MKU5_9FIRM</name>
<dbReference type="AlphaFoldDB" id="B0MKU5"/>
<dbReference type="NCBIfam" id="TIGR01560">
    <property type="entry name" value="put_DNA_pack"/>
    <property type="match status" value="1"/>
</dbReference>
<dbReference type="EMBL" id="ABCA03000033">
    <property type="protein sequence ID" value="EDS01640.1"/>
    <property type="molecule type" value="Genomic_DNA"/>
</dbReference>
<reference evidence="1" key="2">
    <citation type="submission" date="2014-06" db="EMBL/GenBank/DDBJ databases">
        <title>Draft genome sequence of Eubacterium siraeum (DSM 15702).</title>
        <authorList>
            <person name="Sudarsanam P."/>
            <person name="Ley R."/>
            <person name="Guruge J."/>
            <person name="Turnbaugh P.J."/>
            <person name="Mahowald M."/>
            <person name="Liep D."/>
            <person name="Gordon J."/>
        </authorList>
    </citation>
    <scope>NUCLEOTIDE SEQUENCE</scope>
    <source>
        <strain evidence="1">DSM 15702</strain>
    </source>
</reference>
<accession>B0MKU5</accession>
<evidence type="ECO:0000313" key="2">
    <source>
        <dbReference type="Proteomes" id="UP000005326"/>
    </source>
</evidence>